<dbReference type="EMBL" id="JAABNR010000004">
    <property type="protein sequence ID" value="NBZ86992.1"/>
    <property type="molecule type" value="Genomic_DNA"/>
</dbReference>
<name>A0AAE5BU87_9RHOB</name>
<evidence type="ECO:0000256" key="8">
    <source>
        <dbReference type="ARBA" id="ARBA00022777"/>
    </source>
</evidence>
<evidence type="ECO:0000313" key="17">
    <source>
        <dbReference type="Proteomes" id="UP001193501"/>
    </source>
</evidence>
<feature type="compositionally biased region" description="Basic and acidic residues" evidence="12">
    <location>
        <begin position="71"/>
        <end position="80"/>
    </location>
</feature>
<dbReference type="PANTHER" id="PTHR45436">
    <property type="entry name" value="SENSOR HISTIDINE KINASE YKOH"/>
    <property type="match status" value="1"/>
</dbReference>
<keyword evidence="5" id="KW-0808">Transferase</keyword>
<evidence type="ECO:0000256" key="2">
    <source>
        <dbReference type="ARBA" id="ARBA00004141"/>
    </source>
</evidence>
<protein>
    <recommendedName>
        <fullName evidence="3">histidine kinase</fullName>
        <ecNumber evidence="3">2.7.13.3</ecNumber>
    </recommendedName>
</protein>
<evidence type="ECO:0000313" key="16">
    <source>
        <dbReference type="EMBL" id="NBZ86992.1"/>
    </source>
</evidence>
<comment type="caution">
    <text evidence="16">The sequence shown here is derived from an EMBL/GenBank/DDBJ whole genome shotgun (WGS) entry which is preliminary data.</text>
</comment>
<gene>
    <name evidence="16" type="ORF">GV832_05315</name>
</gene>
<keyword evidence="7" id="KW-0547">Nucleotide-binding</keyword>
<accession>A0AAE5BU87</accession>
<reference evidence="16" key="1">
    <citation type="submission" date="2020-01" db="EMBL/GenBank/DDBJ databases">
        <authorList>
            <person name="Chen W.-M."/>
        </authorList>
    </citation>
    <scope>NUCLEOTIDE SEQUENCE</scope>
    <source>
        <strain evidence="16">CYK-10</strain>
    </source>
</reference>
<dbReference type="AlphaFoldDB" id="A0AAE5BU87"/>
<dbReference type="SUPFAM" id="SSF55874">
    <property type="entry name" value="ATPase domain of HSP90 chaperone/DNA topoisomerase II/histidine kinase"/>
    <property type="match status" value="1"/>
</dbReference>
<comment type="catalytic activity">
    <reaction evidence="1">
        <text>ATP + protein L-histidine = ADP + protein N-phospho-L-histidine.</text>
        <dbReference type="EC" id="2.7.13.3"/>
    </reaction>
</comment>
<keyword evidence="11" id="KW-0902">Two-component regulatory system</keyword>
<feature type="region of interest" description="Disordered" evidence="12">
    <location>
        <begin position="56"/>
        <end position="80"/>
    </location>
</feature>
<dbReference type="Pfam" id="PF00672">
    <property type="entry name" value="HAMP"/>
    <property type="match status" value="1"/>
</dbReference>
<keyword evidence="17" id="KW-1185">Reference proteome</keyword>
<dbReference type="PROSITE" id="PS50885">
    <property type="entry name" value="HAMP"/>
    <property type="match status" value="1"/>
</dbReference>
<keyword evidence="8 16" id="KW-0418">Kinase</keyword>
<evidence type="ECO:0000256" key="9">
    <source>
        <dbReference type="ARBA" id="ARBA00022840"/>
    </source>
</evidence>
<evidence type="ECO:0000259" key="14">
    <source>
        <dbReference type="PROSITE" id="PS50109"/>
    </source>
</evidence>
<keyword evidence="6 13" id="KW-0812">Transmembrane</keyword>
<dbReference type="GO" id="GO:0005524">
    <property type="term" value="F:ATP binding"/>
    <property type="evidence" value="ECO:0007669"/>
    <property type="project" value="UniProtKB-KW"/>
</dbReference>
<comment type="subcellular location">
    <subcellularLocation>
        <location evidence="2">Membrane</location>
        <topology evidence="2">Multi-pass membrane protein</topology>
    </subcellularLocation>
</comment>
<dbReference type="PROSITE" id="PS50109">
    <property type="entry name" value="HIS_KIN"/>
    <property type="match status" value="1"/>
</dbReference>
<dbReference type="InterPro" id="IPR036890">
    <property type="entry name" value="HATPase_C_sf"/>
</dbReference>
<dbReference type="PANTHER" id="PTHR45436:SF14">
    <property type="entry name" value="SENSOR PROTEIN QSEC"/>
    <property type="match status" value="1"/>
</dbReference>
<evidence type="ECO:0000256" key="13">
    <source>
        <dbReference type="SAM" id="Phobius"/>
    </source>
</evidence>
<dbReference type="Pfam" id="PF02518">
    <property type="entry name" value="HATPase_c"/>
    <property type="match status" value="1"/>
</dbReference>
<evidence type="ECO:0000256" key="7">
    <source>
        <dbReference type="ARBA" id="ARBA00022741"/>
    </source>
</evidence>
<feature type="domain" description="Histidine kinase" evidence="14">
    <location>
        <begin position="237"/>
        <end position="438"/>
    </location>
</feature>
<dbReference type="InterPro" id="IPR003661">
    <property type="entry name" value="HisK_dim/P_dom"/>
</dbReference>
<dbReference type="InterPro" id="IPR003594">
    <property type="entry name" value="HATPase_dom"/>
</dbReference>
<dbReference type="InterPro" id="IPR036097">
    <property type="entry name" value="HisK_dim/P_sf"/>
</dbReference>
<dbReference type="CDD" id="cd00082">
    <property type="entry name" value="HisKA"/>
    <property type="match status" value="1"/>
</dbReference>
<feature type="transmembrane region" description="Helical" evidence="13">
    <location>
        <begin position="153"/>
        <end position="176"/>
    </location>
</feature>
<dbReference type="GO" id="GO:0000155">
    <property type="term" value="F:phosphorelay sensor kinase activity"/>
    <property type="evidence" value="ECO:0007669"/>
    <property type="project" value="InterPro"/>
</dbReference>
<dbReference type="SMART" id="SM00387">
    <property type="entry name" value="HATPase_c"/>
    <property type="match status" value="1"/>
</dbReference>
<dbReference type="SUPFAM" id="SSF47384">
    <property type="entry name" value="Homodimeric domain of signal transducing histidine kinase"/>
    <property type="match status" value="1"/>
</dbReference>
<dbReference type="Pfam" id="PF00512">
    <property type="entry name" value="HisKA"/>
    <property type="match status" value="1"/>
</dbReference>
<evidence type="ECO:0000256" key="6">
    <source>
        <dbReference type="ARBA" id="ARBA00022692"/>
    </source>
</evidence>
<dbReference type="SMART" id="SM00388">
    <property type="entry name" value="HisKA"/>
    <property type="match status" value="1"/>
</dbReference>
<keyword evidence="9" id="KW-0067">ATP-binding</keyword>
<organism evidence="16 17">
    <name type="scientific">Stagnihabitans tardus</name>
    <dbReference type="NCBI Taxonomy" id="2699202"/>
    <lineage>
        <taxon>Bacteria</taxon>
        <taxon>Pseudomonadati</taxon>
        <taxon>Pseudomonadota</taxon>
        <taxon>Alphaproteobacteria</taxon>
        <taxon>Rhodobacterales</taxon>
        <taxon>Paracoccaceae</taxon>
        <taxon>Stagnihabitans</taxon>
    </lineage>
</organism>
<dbReference type="EC" id="2.7.13.3" evidence="3"/>
<dbReference type="RefSeq" id="WP_168773803.1">
    <property type="nucleotide sequence ID" value="NZ_JAABNR010000004.1"/>
</dbReference>
<dbReference type="Gene3D" id="3.30.565.10">
    <property type="entry name" value="Histidine kinase-like ATPase, C-terminal domain"/>
    <property type="match status" value="1"/>
</dbReference>
<proteinExistence type="predicted"/>
<keyword evidence="4" id="KW-0597">Phosphoprotein</keyword>
<evidence type="ECO:0000256" key="4">
    <source>
        <dbReference type="ARBA" id="ARBA00022553"/>
    </source>
</evidence>
<evidence type="ECO:0000256" key="3">
    <source>
        <dbReference type="ARBA" id="ARBA00012438"/>
    </source>
</evidence>
<sequence>MTSIERRLALIVGLGATLFWLLAAGLTADRVSREIRTLFDEDLRATAERLLPLASRGFGERSHDGEDDDHDERREEHDRDRDDLRAVQVFVVRDGAGQVVLRSPGGTDAILPPGLAPGFSDSATHRLYTAEGGGLTISVAAPLTGRTALVQALMLRLVLPLVVLLPLSLLGIAWAVRRGLSPLRALRAEVAARGVQDLSPLPETGLPSELQPITQALNGLFTRLGAGFEAERNFASHAAHELRTPVAGAIAQLQRLRAETPEAAPRAAEIEATLKRLMRTSEKLMQLARAEGGRMRGASSDIRAVLRIVVQDATREGGDCRLALPEEPVLSVIEPDALGILARNLVENALRHGAPDQPVTVTLSANRLTVTNAGPVLSATDIARLGQRFEKGEGSQGTGLGLAIVRTIAERAGAGLSVTSPAPGRADGVEVALSLPGA</sequence>
<evidence type="ECO:0000256" key="11">
    <source>
        <dbReference type="ARBA" id="ARBA00023012"/>
    </source>
</evidence>
<feature type="domain" description="HAMP" evidence="15">
    <location>
        <begin position="177"/>
        <end position="229"/>
    </location>
</feature>
<evidence type="ECO:0000256" key="10">
    <source>
        <dbReference type="ARBA" id="ARBA00022989"/>
    </source>
</evidence>
<dbReference type="InterPro" id="IPR005467">
    <property type="entry name" value="His_kinase_dom"/>
</dbReference>
<evidence type="ECO:0000259" key="15">
    <source>
        <dbReference type="PROSITE" id="PS50885"/>
    </source>
</evidence>
<evidence type="ECO:0000256" key="12">
    <source>
        <dbReference type="SAM" id="MobiDB-lite"/>
    </source>
</evidence>
<dbReference type="InterPro" id="IPR050428">
    <property type="entry name" value="TCS_sensor_his_kinase"/>
</dbReference>
<dbReference type="Gene3D" id="1.10.287.130">
    <property type="match status" value="1"/>
</dbReference>
<dbReference type="Proteomes" id="UP001193501">
    <property type="component" value="Unassembled WGS sequence"/>
</dbReference>
<dbReference type="InterPro" id="IPR003660">
    <property type="entry name" value="HAMP_dom"/>
</dbReference>
<dbReference type="GO" id="GO:0005886">
    <property type="term" value="C:plasma membrane"/>
    <property type="evidence" value="ECO:0007669"/>
    <property type="project" value="TreeGrafter"/>
</dbReference>
<keyword evidence="10 13" id="KW-1133">Transmembrane helix</keyword>
<keyword evidence="13" id="KW-0472">Membrane</keyword>
<evidence type="ECO:0000256" key="1">
    <source>
        <dbReference type="ARBA" id="ARBA00000085"/>
    </source>
</evidence>
<evidence type="ECO:0000256" key="5">
    <source>
        <dbReference type="ARBA" id="ARBA00022679"/>
    </source>
</evidence>